<dbReference type="PANTHER" id="PTHR45653">
    <property type="entry name" value="DEDICATOR OF CYTOKINESIS"/>
    <property type="match status" value="1"/>
</dbReference>
<dbReference type="EMBL" id="AHAT01023259">
    <property type="status" value="NOT_ANNOTATED_CDS"/>
    <property type="molecule type" value="Genomic_DNA"/>
</dbReference>
<proteinExistence type="inferred from homology"/>
<comment type="similarity">
    <text evidence="3">Belongs to the DOCK family.</text>
</comment>
<keyword evidence="2" id="KW-0963">Cytoplasm</keyword>
<dbReference type="AlphaFoldDB" id="W5LYE7"/>
<evidence type="ECO:0000256" key="2">
    <source>
        <dbReference type="ARBA" id="ARBA00022490"/>
    </source>
</evidence>
<protein>
    <recommendedName>
        <fullName evidence="4">C2 DOCK-type domain-containing protein</fullName>
    </recommendedName>
</protein>
<dbReference type="InterPro" id="IPR056372">
    <property type="entry name" value="TPR_DOCK"/>
</dbReference>
<dbReference type="GO" id="GO:0005737">
    <property type="term" value="C:cytoplasm"/>
    <property type="evidence" value="ECO:0000318"/>
    <property type="project" value="GO_Central"/>
</dbReference>
<dbReference type="Ensembl" id="ENSLOCT00000001158.1">
    <property type="protein sequence ID" value="ENSLOCP00000001154.1"/>
    <property type="gene ID" value="ENSLOCG00000001025.1"/>
</dbReference>
<dbReference type="InterPro" id="IPR042455">
    <property type="entry name" value="DOCK_N_sub1"/>
</dbReference>
<keyword evidence="6" id="KW-1185">Reference proteome</keyword>
<evidence type="ECO:0000256" key="3">
    <source>
        <dbReference type="PROSITE-ProRule" id="PRU00983"/>
    </source>
</evidence>
<dbReference type="GO" id="GO:0031267">
    <property type="term" value="F:small GTPase binding"/>
    <property type="evidence" value="ECO:0000318"/>
    <property type="project" value="GO_Central"/>
</dbReference>
<dbReference type="Bgee" id="ENSLOCG00000001025">
    <property type="expression patterns" value="Expressed in mesonephros and 3 other cell types or tissues"/>
</dbReference>
<dbReference type="EMBL" id="AHAT01023260">
    <property type="status" value="NOT_ANNOTATED_CDS"/>
    <property type="molecule type" value="Genomic_DNA"/>
</dbReference>
<dbReference type="EMBL" id="AHAT01023261">
    <property type="status" value="NOT_ANNOTATED_CDS"/>
    <property type="molecule type" value="Genomic_DNA"/>
</dbReference>
<dbReference type="GO" id="GO:0007264">
    <property type="term" value="P:small GTPase-mediated signal transduction"/>
    <property type="evidence" value="ECO:0007669"/>
    <property type="project" value="InterPro"/>
</dbReference>
<accession>W5LYE7</accession>
<dbReference type="InParanoid" id="W5LYE7"/>
<dbReference type="STRING" id="7918.ENSLOCP00000001154"/>
<dbReference type="PROSITE" id="PS51650">
    <property type="entry name" value="C2_DOCK"/>
    <property type="match status" value="1"/>
</dbReference>
<dbReference type="InterPro" id="IPR026791">
    <property type="entry name" value="DOCK"/>
</dbReference>
<dbReference type="EMBL" id="AHAT01023255">
    <property type="status" value="NOT_ANNOTATED_CDS"/>
    <property type="molecule type" value="Genomic_DNA"/>
</dbReference>
<dbReference type="PANTHER" id="PTHR45653:SF6">
    <property type="entry name" value="DEDICATOR OF CYTOKINESIS PROTEIN 2"/>
    <property type="match status" value="1"/>
</dbReference>
<dbReference type="EMBL" id="AHAT01023263">
    <property type="status" value="NOT_ANNOTATED_CDS"/>
    <property type="molecule type" value="Genomic_DNA"/>
</dbReference>
<dbReference type="InterPro" id="IPR035892">
    <property type="entry name" value="C2_domain_sf"/>
</dbReference>
<comment type="subcellular location">
    <subcellularLocation>
        <location evidence="1">Cytoplasm</location>
    </subcellularLocation>
</comment>
<dbReference type="GO" id="GO:0007520">
    <property type="term" value="P:myoblast fusion"/>
    <property type="evidence" value="ECO:0000318"/>
    <property type="project" value="GO_Central"/>
</dbReference>
<dbReference type="InterPro" id="IPR036028">
    <property type="entry name" value="SH3-like_dom_sf"/>
</dbReference>
<dbReference type="Pfam" id="PF14429">
    <property type="entry name" value="DOCK-C2"/>
    <property type="match status" value="1"/>
</dbReference>
<evidence type="ECO:0000313" key="6">
    <source>
        <dbReference type="Proteomes" id="UP000018468"/>
    </source>
</evidence>
<dbReference type="GeneTree" id="ENSGT00940000154903"/>
<evidence type="ECO:0000256" key="1">
    <source>
        <dbReference type="ARBA" id="ARBA00004496"/>
    </source>
</evidence>
<evidence type="ECO:0000259" key="4">
    <source>
        <dbReference type="PROSITE" id="PS51650"/>
    </source>
</evidence>
<dbReference type="SUPFAM" id="SSF50044">
    <property type="entry name" value="SH3-domain"/>
    <property type="match status" value="1"/>
</dbReference>
<dbReference type="Pfam" id="PF23554">
    <property type="entry name" value="TPR_DOCK"/>
    <property type="match status" value="1"/>
</dbReference>
<sequence>MAPWTLTTKEKYGVAIWNFPGKEQHCLPLQAGDTVYILELCGGWYRGYTLKNRAVQESTIPSELPCSQTPSLSLHRNRETIIPSELPLAQEITCTLREWAANWKQSYLDGRGQLFHRVGAMMCELMERRSQLQSGTLSKDKLLELQQQVTSQIDQGNRLLKLDLVVRGPEGTVLNPDSTGVVSLYRAHRDTSLRTEQHCVQSEGGAQKVPQLSSPMRSLFLSVRNFVCRVGEETELYMSLHDPAEQRAISDFSARWLSPSKANSLKNSHGMKLVLLYNSEKGLGGLLITVLCLCSVLCLMLKSDVQTARATEGEGKPRGSGVMDVTDILKGKVESDEEKQHFIPFLQVSAENDFLHGLIRKGTEAKEINHKGQGLWVSLRMLEGDVQQARKEHPHLVDRNTVTARKMGFPEIILPELVKQNVTQHQLQECSTFHSARCCRIGQCCSSSGQCRANAISLGAGDPRVSEYCSVVYYQQRHQHWMETVKVSIPIEDVQKTHLRFTFKHRSSSDSKDKGERVFAMAYVRLLQKDGTTLRDGEHLLILYKEKDTKHLHDGKYYQTWSSCSHVSQGGGPQVSCYRSPRCVSWLFVFAPTSFINTSARLETKLPFNLDLLGLLKWRSNPSLLEQNLRRLRKVEGGEVMKFLQDTLDALFTIMMEHADTETYDKLVFDALVFIINLVADQKFQHFNTVLETYISLHFSATLSYRKLMTVLTGYLELREGEELNERLMVTFKSLEYIFKFIVRSRCLYHQLYEGKDAQQFSELVQQFLQALCTLMSSPREDSIILAQGYALRYVPTILKDLSTILDVSLLRFTLTSEVGTCVPCWPLNKQQAKSINPVLQEFMYLKMCCVTECRDALLPGLVGEVQALVASWMEEETCLELLGSVLELLHKPGMGETHAHMQLILEKLLRPVTQRVMILGQEHPLS</sequence>
<dbReference type="EMBL" id="AHAT01023256">
    <property type="status" value="NOT_ANNOTATED_CDS"/>
    <property type="molecule type" value="Genomic_DNA"/>
</dbReference>
<dbReference type="Gene3D" id="2.30.30.40">
    <property type="entry name" value="SH3 Domains"/>
    <property type="match status" value="1"/>
</dbReference>
<dbReference type="EMBL" id="AHAT01023257">
    <property type="status" value="NOT_ANNOTATED_CDS"/>
    <property type="molecule type" value="Genomic_DNA"/>
</dbReference>
<organism evidence="5 6">
    <name type="scientific">Lepisosteus oculatus</name>
    <name type="common">Spotted gar</name>
    <dbReference type="NCBI Taxonomy" id="7918"/>
    <lineage>
        <taxon>Eukaryota</taxon>
        <taxon>Metazoa</taxon>
        <taxon>Chordata</taxon>
        <taxon>Craniata</taxon>
        <taxon>Vertebrata</taxon>
        <taxon>Euteleostomi</taxon>
        <taxon>Actinopterygii</taxon>
        <taxon>Neopterygii</taxon>
        <taxon>Holostei</taxon>
        <taxon>Semionotiformes</taxon>
        <taxon>Lepisosteidae</taxon>
        <taxon>Lepisosteus</taxon>
    </lineage>
</organism>
<name>W5LYE7_LEPOC</name>
<reference evidence="5" key="2">
    <citation type="submission" date="2025-08" db="UniProtKB">
        <authorList>
            <consortium name="Ensembl"/>
        </authorList>
    </citation>
    <scope>IDENTIFICATION</scope>
</reference>
<dbReference type="HOGENOM" id="CLU_000595_1_0_1"/>
<dbReference type="EMBL" id="AHAT01023254">
    <property type="status" value="NOT_ANNOTATED_CDS"/>
    <property type="molecule type" value="Genomic_DNA"/>
</dbReference>
<dbReference type="InterPro" id="IPR027007">
    <property type="entry name" value="C2_DOCK-type_domain"/>
</dbReference>
<dbReference type="OMA" id="SARCCRI"/>
<feature type="domain" description="C2 DOCK-type" evidence="4">
    <location>
        <begin position="420"/>
        <end position="595"/>
    </location>
</feature>
<dbReference type="Gene3D" id="2.60.40.150">
    <property type="entry name" value="C2 domain"/>
    <property type="match status" value="1"/>
</dbReference>
<dbReference type="EMBL" id="AHAT01023262">
    <property type="status" value="NOT_ANNOTATED_CDS"/>
    <property type="molecule type" value="Genomic_DNA"/>
</dbReference>
<reference evidence="6" key="1">
    <citation type="submission" date="2011-12" db="EMBL/GenBank/DDBJ databases">
        <title>The Draft Genome of Lepisosteus oculatus.</title>
        <authorList>
            <consortium name="The Broad Institute Genome Assembly &amp; Analysis Group"/>
            <consortium name="Computational R&amp;D Group"/>
            <consortium name="and Sequencing Platform"/>
            <person name="Di Palma F."/>
            <person name="Alfoldi J."/>
            <person name="Johnson J."/>
            <person name="Berlin A."/>
            <person name="Gnerre S."/>
            <person name="Jaffe D."/>
            <person name="MacCallum I."/>
            <person name="Young S."/>
            <person name="Walker B.J."/>
            <person name="Lander E.S."/>
            <person name="Lindblad-Toh K."/>
        </authorList>
    </citation>
    <scope>NUCLEOTIDE SEQUENCE [LARGE SCALE GENOMIC DNA]</scope>
</reference>
<dbReference type="GO" id="GO:0005886">
    <property type="term" value="C:plasma membrane"/>
    <property type="evidence" value="ECO:0000318"/>
    <property type="project" value="GO_Central"/>
</dbReference>
<dbReference type="InterPro" id="IPR032376">
    <property type="entry name" value="DOCK_N"/>
</dbReference>
<dbReference type="Pfam" id="PF16172">
    <property type="entry name" value="DOCK_N"/>
    <property type="match status" value="2"/>
</dbReference>
<reference evidence="5" key="3">
    <citation type="submission" date="2025-09" db="UniProtKB">
        <authorList>
            <consortium name="Ensembl"/>
        </authorList>
    </citation>
    <scope>IDENTIFICATION</scope>
</reference>
<evidence type="ECO:0000313" key="5">
    <source>
        <dbReference type="Ensembl" id="ENSLOCP00000001154.1"/>
    </source>
</evidence>
<dbReference type="Proteomes" id="UP000018468">
    <property type="component" value="Linkage group LG2"/>
</dbReference>
<dbReference type="EMBL" id="AHAT01023258">
    <property type="status" value="NOT_ANNOTATED_CDS"/>
    <property type="molecule type" value="Genomic_DNA"/>
</dbReference>
<dbReference type="GO" id="GO:0005085">
    <property type="term" value="F:guanyl-nucleotide exchange factor activity"/>
    <property type="evidence" value="ECO:0000318"/>
    <property type="project" value="GO_Central"/>
</dbReference>
<dbReference type="eggNOG" id="KOG1998">
    <property type="taxonomic scope" value="Eukaryota"/>
</dbReference>
<dbReference type="GO" id="GO:0016477">
    <property type="term" value="P:cell migration"/>
    <property type="evidence" value="ECO:0000318"/>
    <property type="project" value="GO_Central"/>
</dbReference>
<dbReference type="Gene3D" id="1.20.1270.350">
    <property type="entry name" value="Dedicator of cytokinesis N-terminal subdomain"/>
    <property type="match status" value="1"/>
</dbReference>